<reference evidence="7 8" key="1">
    <citation type="submission" date="2020-02" db="EMBL/GenBank/DDBJ databases">
        <authorList>
            <person name="Li X.-J."/>
            <person name="Feng X.-M."/>
        </authorList>
    </citation>
    <scope>NUCLEOTIDE SEQUENCE [LARGE SCALE GENOMIC DNA]</scope>
    <source>
        <strain evidence="7 8">CGMCC 4.7225</strain>
    </source>
</reference>
<feature type="transmembrane region" description="Helical" evidence="5">
    <location>
        <begin position="396"/>
        <end position="415"/>
    </location>
</feature>
<keyword evidence="3 5" id="KW-1133">Transmembrane helix</keyword>
<evidence type="ECO:0000259" key="6">
    <source>
        <dbReference type="PROSITE" id="PS50850"/>
    </source>
</evidence>
<evidence type="ECO:0000256" key="4">
    <source>
        <dbReference type="ARBA" id="ARBA00023136"/>
    </source>
</evidence>
<dbReference type="PANTHER" id="PTHR42718:SF49">
    <property type="entry name" value="EXPORT PROTEIN"/>
    <property type="match status" value="1"/>
</dbReference>
<feature type="transmembrane region" description="Helical" evidence="5">
    <location>
        <begin position="103"/>
        <end position="121"/>
    </location>
</feature>
<comment type="caution">
    <text evidence="7">The sequence shown here is derived from an EMBL/GenBank/DDBJ whole genome shotgun (WGS) entry which is preliminary data.</text>
</comment>
<evidence type="ECO:0000256" key="1">
    <source>
        <dbReference type="ARBA" id="ARBA00004651"/>
    </source>
</evidence>
<dbReference type="PRINTS" id="PR00762">
    <property type="entry name" value="CLCHANNEL"/>
</dbReference>
<dbReference type="InterPro" id="IPR005829">
    <property type="entry name" value="Sugar_transporter_CS"/>
</dbReference>
<evidence type="ECO:0000313" key="7">
    <source>
        <dbReference type="EMBL" id="NED95085.1"/>
    </source>
</evidence>
<feature type="transmembrane region" description="Helical" evidence="5">
    <location>
        <begin position="133"/>
        <end position="151"/>
    </location>
</feature>
<dbReference type="PANTHER" id="PTHR42718">
    <property type="entry name" value="MAJOR FACILITATOR SUPERFAMILY MULTIDRUG TRANSPORTER MFSC"/>
    <property type="match status" value="1"/>
</dbReference>
<gene>
    <name evidence="7" type="ORF">G1H11_07135</name>
</gene>
<dbReference type="Proteomes" id="UP000469185">
    <property type="component" value="Unassembled WGS sequence"/>
</dbReference>
<dbReference type="AlphaFoldDB" id="A0A6N9YJH4"/>
<accession>A0A6N9YJH4</accession>
<sequence>MSARHVVVLLTVLLSSLMFPLQLTGASLALPGVSDELGADLTATQWIVNSYAGVFAAALAVAGTVADLLGRRRVFVAGVTFFFLGGLVSSSAGSVVVLVAGRALSGLGAAAAAASGAAILATTFQDAAKRRAFGLLGIVLGGGLAFGPMISGALVDLLGWRAVFGVPAVVAGLVLAMTTTLPADPGVRGRSFDWRGALLYSAPLLLLVVVLNVGPEEGFTSPPVLAAIAATVALGVAFVMVERRAIDPLFDLAIVLNRRFAAFAVAAAAFMGVLVPLVVYLPSYLITVSGVAPGMAGLWMLMMTVPTVLLPPVGSVLAQRMPILVFVPGSITLSGAGALLLVTIGPESTPLHLFLPCAAIGAGVGLTMGVLDGLAIDSVPVRQAGTANGLFNTARLATEAVALAAAGAVLAAVSAGTLHGDAFTEAFRAVCLALALFAMACAVGVVLLVRRA</sequence>
<dbReference type="InterPro" id="IPR001807">
    <property type="entry name" value="ClC"/>
</dbReference>
<feature type="transmembrane region" description="Helical" evidence="5">
    <location>
        <begin position="74"/>
        <end position="97"/>
    </location>
</feature>
<feature type="transmembrane region" description="Helical" evidence="5">
    <location>
        <begin position="197"/>
        <end position="214"/>
    </location>
</feature>
<organism evidence="7 8">
    <name type="scientific">Phytoactinopolyspora alkaliphila</name>
    <dbReference type="NCBI Taxonomy" id="1783498"/>
    <lineage>
        <taxon>Bacteria</taxon>
        <taxon>Bacillati</taxon>
        <taxon>Actinomycetota</taxon>
        <taxon>Actinomycetes</taxon>
        <taxon>Jiangellales</taxon>
        <taxon>Jiangellaceae</taxon>
        <taxon>Phytoactinopolyspora</taxon>
    </lineage>
</organism>
<evidence type="ECO:0000256" key="2">
    <source>
        <dbReference type="ARBA" id="ARBA00022692"/>
    </source>
</evidence>
<feature type="transmembrane region" description="Helical" evidence="5">
    <location>
        <begin position="291"/>
        <end position="311"/>
    </location>
</feature>
<name>A0A6N9YJH4_9ACTN</name>
<evidence type="ECO:0000256" key="3">
    <source>
        <dbReference type="ARBA" id="ARBA00022989"/>
    </source>
</evidence>
<dbReference type="InterPro" id="IPR011701">
    <property type="entry name" value="MFS"/>
</dbReference>
<evidence type="ECO:0000313" key="8">
    <source>
        <dbReference type="Proteomes" id="UP000469185"/>
    </source>
</evidence>
<feature type="transmembrane region" description="Helical" evidence="5">
    <location>
        <begin position="157"/>
        <end position="176"/>
    </location>
</feature>
<dbReference type="SUPFAM" id="SSF103473">
    <property type="entry name" value="MFS general substrate transporter"/>
    <property type="match status" value="1"/>
</dbReference>
<keyword evidence="2 5" id="KW-0812">Transmembrane</keyword>
<feature type="transmembrane region" description="Helical" evidence="5">
    <location>
        <begin position="262"/>
        <end position="285"/>
    </location>
</feature>
<dbReference type="Pfam" id="PF07690">
    <property type="entry name" value="MFS_1"/>
    <property type="match status" value="1"/>
</dbReference>
<proteinExistence type="predicted"/>
<feature type="transmembrane region" description="Helical" evidence="5">
    <location>
        <begin position="427"/>
        <end position="449"/>
    </location>
</feature>
<comment type="subcellular location">
    <subcellularLocation>
        <location evidence="1">Cell membrane</location>
        <topology evidence="1">Multi-pass membrane protein</topology>
    </subcellularLocation>
</comment>
<feature type="transmembrane region" description="Helical" evidence="5">
    <location>
        <begin position="220"/>
        <end position="241"/>
    </location>
</feature>
<dbReference type="GO" id="GO:0015108">
    <property type="term" value="F:chloride transmembrane transporter activity"/>
    <property type="evidence" value="ECO:0007669"/>
    <property type="project" value="InterPro"/>
</dbReference>
<keyword evidence="4 5" id="KW-0472">Membrane</keyword>
<dbReference type="GO" id="GO:0005886">
    <property type="term" value="C:plasma membrane"/>
    <property type="evidence" value="ECO:0007669"/>
    <property type="project" value="UniProtKB-SubCell"/>
</dbReference>
<dbReference type="InterPro" id="IPR020846">
    <property type="entry name" value="MFS_dom"/>
</dbReference>
<feature type="transmembrane region" description="Helical" evidence="5">
    <location>
        <begin position="323"/>
        <end position="345"/>
    </location>
</feature>
<dbReference type="Gene3D" id="1.20.1720.10">
    <property type="entry name" value="Multidrug resistance protein D"/>
    <property type="match status" value="1"/>
</dbReference>
<dbReference type="PROSITE" id="PS00216">
    <property type="entry name" value="SUGAR_TRANSPORT_1"/>
    <property type="match status" value="1"/>
</dbReference>
<feature type="domain" description="Major facilitator superfamily (MFS) profile" evidence="6">
    <location>
        <begin position="8"/>
        <end position="452"/>
    </location>
</feature>
<dbReference type="Gene3D" id="1.20.1250.20">
    <property type="entry name" value="MFS general substrate transporter like domains"/>
    <property type="match status" value="1"/>
</dbReference>
<dbReference type="EMBL" id="JAAGOB010000003">
    <property type="protein sequence ID" value="NED95085.1"/>
    <property type="molecule type" value="Genomic_DNA"/>
</dbReference>
<keyword evidence="8" id="KW-1185">Reference proteome</keyword>
<evidence type="ECO:0000256" key="5">
    <source>
        <dbReference type="SAM" id="Phobius"/>
    </source>
</evidence>
<dbReference type="InterPro" id="IPR036259">
    <property type="entry name" value="MFS_trans_sf"/>
</dbReference>
<protein>
    <submittedName>
        <fullName evidence="7">MFS transporter</fullName>
    </submittedName>
</protein>
<feature type="transmembrane region" description="Helical" evidence="5">
    <location>
        <begin position="45"/>
        <end position="62"/>
    </location>
</feature>
<dbReference type="PROSITE" id="PS50850">
    <property type="entry name" value="MFS"/>
    <property type="match status" value="1"/>
</dbReference>
<feature type="transmembrane region" description="Helical" evidence="5">
    <location>
        <begin position="351"/>
        <end position="375"/>
    </location>
</feature>